<keyword evidence="4 10" id="KW-0812">Transmembrane</keyword>
<comment type="subcellular location">
    <subcellularLocation>
        <location evidence="1">Membrane</location>
        <topology evidence="1">Multi-pass membrane protein</topology>
    </subcellularLocation>
</comment>
<organism evidence="12 13">
    <name type="scientific">Lingula anatina</name>
    <name type="common">Brachiopod</name>
    <name type="synonym">Lingula unguis</name>
    <dbReference type="NCBI Taxonomy" id="7574"/>
    <lineage>
        <taxon>Eukaryota</taxon>
        <taxon>Metazoa</taxon>
        <taxon>Spiralia</taxon>
        <taxon>Lophotrochozoa</taxon>
        <taxon>Brachiopoda</taxon>
        <taxon>Linguliformea</taxon>
        <taxon>Lingulata</taxon>
        <taxon>Lingulida</taxon>
        <taxon>Linguloidea</taxon>
        <taxon>Lingulidae</taxon>
        <taxon>Lingula</taxon>
    </lineage>
</organism>
<evidence type="ECO:0000256" key="3">
    <source>
        <dbReference type="ARBA" id="ARBA00022448"/>
    </source>
</evidence>
<feature type="transmembrane region" description="Helical" evidence="11">
    <location>
        <begin position="529"/>
        <end position="549"/>
    </location>
</feature>
<dbReference type="OrthoDB" id="6581954at2759"/>
<evidence type="ECO:0000313" key="13">
    <source>
        <dbReference type="RefSeq" id="XP_023931328.1"/>
    </source>
</evidence>
<dbReference type="PANTHER" id="PTHR11616:SF321">
    <property type="entry name" value="SODIUM-DEPENDENT NUTRIENT AMINO ACID TRANSPORTER 1-RELATED"/>
    <property type="match status" value="1"/>
</dbReference>
<dbReference type="GeneID" id="106166113"/>
<gene>
    <name evidence="13" type="primary">LOC106166113</name>
</gene>
<feature type="transmembrane region" description="Helical" evidence="11">
    <location>
        <begin position="95"/>
        <end position="122"/>
    </location>
</feature>
<feature type="transmembrane region" description="Helical" evidence="11">
    <location>
        <begin position="21"/>
        <end position="40"/>
    </location>
</feature>
<comment type="similarity">
    <text evidence="2 10">Belongs to the sodium:neurotransmitter symporter (SNF) (TC 2.A.22) family.</text>
</comment>
<feature type="binding site" evidence="8">
    <location>
        <position position="381"/>
    </location>
    <ligand>
        <name>Na(+)</name>
        <dbReference type="ChEBI" id="CHEBI:29101"/>
        <label>1</label>
    </ligand>
</feature>
<evidence type="ECO:0000256" key="8">
    <source>
        <dbReference type="PIRSR" id="PIRSR600175-1"/>
    </source>
</evidence>
<keyword evidence="7" id="KW-0325">Glycoprotein</keyword>
<feature type="transmembrane region" description="Helical" evidence="11">
    <location>
        <begin position="52"/>
        <end position="74"/>
    </location>
</feature>
<keyword evidence="8" id="KW-0915">Sodium</keyword>
<feature type="transmembrane region" description="Helical" evidence="11">
    <location>
        <begin position="228"/>
        <end position="249"/>
    </location>
</feature>
<dbReference type="GO" id="GO:0005283">
    <property type="term" value="F:amino acid:sodium symporter activity"/>
    <property type="evidence" value="ECO:0007669"/>
    <property type="project" value="TreeGrafter"/>
</dbReference>
<dbReference type="Proteomes" id="UP000085678">
    <property type="component" value="Unplaced"/>
</dbReference>
<dbReference type="PROSITE" id="PS00610">
    <property type="entry name" value="NA_NEUROTRAN_SYMP_1"/>
    <property type="match status" value="1"/>
</dbReference>
<dbReference type="InParanoid" id="A0A2R2MM77"/>
<dbReference type="PROSITE" id="PS00754">
    <property type="entry name" value="NA_NEUROTRAN_SYMP_2"/>
    <property type="match status" value="1"/>
</dbReference>
<accession>A0A2R2MM77</accession>
<dbReference type="PROSITE" id="PS50267">
    <property type="entry name" value="NA_NEUROTRAN_SYMP_3"/>
    <property type="match status" value="1"/>
</dbReference>
<feature type="binding site" evidence="8">
    <location>
        <position position="31"/>
    </location>
    <ligand>
        <name>Na(+)</name>
        <dbReference type="ChEBI" id="CHEBI:29101"/>
        <label>1</label>
    </ligand>
</feature>
<feature type="transmembrane region" description="Helical" evidence="11">
    <location>
        <begin position="277"/>
        <end position="297"/>
    </location>
</feature>
<dbReference type="PANTHER" id="PTHR11616">
    <property type="entry name" value="SODIUM/CHLORIDE DEPENDENT TRANSPORTER"/>
    <property type="match status" value="1"/>
</dbReference>
<dbReference type="InterPro" id="IPR037272">
    <property type="entry name" value="SNS_sf"/>
</dbReference>
<feature type="transmembrane region" description="Helical" evidence="11">
    <location>
        <begin position="415"/>
        <end position="435"/>
    </location>
</feature>
<feature type="transmembrane region" description="Helical" evidence="11">
    <location>
        <begin position="447"/>
        <end position="468"/>
    </location>
</feature>
<evidence type="ECO:0000256" key="10">
    <source>
        <dbReference type="RuleBase" id="RU003732"/>
    </source>
</evidence>
<evidence type="ECO:0000256" key="5">
    <source>
        <dbReference type="ARBA" id="ARBA00022989"/>
    </source>
</evidence>
<keyword evidence="5 11" id="KW-1133">Transmembrane helix</keyword>
<feature type="binding site" evidence="8">
    <location>
        <position position="316"/>
    </location>
    <ligand>
        <name>Na(+)</name>
        <dbReference type="ChEBI" id="CHEBI:29101"/>
        <label>1</label>
    </ligand>
</feature>
<keyword evidence="6 11" id="KW-0472">Membrane</keyword>
<feature type="binding site" evidence="8">
    <location>
        <position position="32"/>
    </location>
    <ligand>
        <name>Na(+)</name>
        <dbReference type="ChEBI" id="CHEBI:29101"/>
        <label>1</label>
    </ligand>
</feature>
<dbReference type="SUPFAM" id="SSF161070">
    <property type="entry name" value="SNF-like"/>
    <property type="match status" value="1"/>
</dbReference>
<keyword evidence="8" id="KW-0479">Metal-binding</keyword>
<name>A0A2R2MM77_LINAN</name>
<feature type="transmembrane region" description="Helical" evidence="11">
    <location>
        <begin position="489"/>
        <end position="509"/>
    </location>
</feature>
<evidence type="ECO:0000256" key="2">
    <source>
        <dbReference type="ARBA" id="ARBA00006459"/>
    </source>
</evidence>
<evidence type="ECO:0000256" key="4">
    <source>
        <dbReference type="ARBA" id="ARBA00022692"/>
    </source>
</evidence>
<keyword evidence="3 10" id="KW-0813">Transport</keyword>
<dbReference type="RefSeq" id="XP_023931328.1">
    <property type="nucleotide sequence ID" value="XM_024075560.1"/>
</dbReference>
<protein>
    <recommendedName>
        <fullName evidence="10">Transporter</fullName>
    </recommendedName>
</protein>
<feature type="transmembrane region" description="Helical" evidence="11">
    <location>
        <begin position="199"/>
        <end position="219"/>
    </location>
</feature>
<evidence type="ECO:0000256" key="7">
    <source>
        <dbReference type="ARBA" id="ARBA00023180"/>
    </source>
</evidence>
<dbReference type="GO" id="GO:0005886">
    <property type="term" value="C:plasma membrane"/>
    <property type="evidence" value="ECO:0007669"/>
    <property type="project" value="TreeGrafter"/>
</dbReference>
<dbReference type="PRINTS" id="PR00176">
    <property type="entry name" value="NANEUSMPORT"/>
</dbReference>
<evidence type="ECO:0000313" key="12">
    <source>
        <dbReference type="Proteomes" id="UP000085678"/>
    </source>
</evidence>
<feature type="transmembrane region" description="Helical" evidence="11">
    <location>
        <begin position="369"/>
        <end position="394"/>
    </location>
</feature>
<feature type="disulfide bond" evidence="9">
    <location>
        <begin position="134"/>
        <end position="143"/>
    </location>
</feature>
<dbReference type="KEGG" id="lak:106166113"/>
<evidence type="ECO:0000256" key="6">
    <source>
        <dbReference type="ARBA" id="ARBA00023136"/>
    </source>
</evidence>
<dbReference type="AlphaFoldDB" id="A0A2R2MM77"/>
<keyword evidence="12" id="KW-1185">Reference proteome</keyword>
<evidence type="ECO:0000256" key="1">
    <source>
        <dbReference type="ARBA" id="ARBA00004141"/>
    </source>
</evidence>
<keyword evidence="10" id="KW-0769">Symport</keyword>
<evidence type="ECO:0000256" key="9">
    <source>
        <dbReference type="PIRSR" id="PIRSR600175-2"/>
    </source>
</evidence>
<feature type="transmembrane region" description="Helical" evidence="11">
    <location>
        <begin position="309"/>
        <end position="335"/>
    </location>
</feature>
<dbReference type="GO" id="GO:0046872">
    <property type="term" value="F:metal ion binding"/>
    <property type="evidence" value="ECO:0007669"/>
    <property type="project" value="UniProtKB-KW"/>
</dbReference>
<dbReference type="Pfam" id="PF00209">
    <property type="entry name" value="SNF"/>
    <property type="match status" value="1"/>
</dbReference>
<proteinExistence type="inferred from homology"/>
<keyword evidence="9" id="KW-1015">Disulfide bond</keyword>
<dbReference type="InterPro" id="IPR000175">
    <property type="entry name" value="Na/ntran_symport"/>
</dbReference>
<feature type="binding site" evidence="8">
    <location>
        <position position="284"/>
    </location>
    <ligand>
        <name>Na(+)</name>
        <dbReference type="ChEBI" id="CHEBI:29101"/>
        <label>1</label>
    </ligand>
</feature>
<evidence type="ECO:0000256" key="11">
    <source>
        <dbReference type="SAM" id="Phobius"/>
    </source>
</evidence>
<reference evidence="13" key="1">
    <citation type="submission" date="2025-08" db="UniProtKB">
        <authorList>
            <consortium name="RefSeq"/>
        </authorList>
    </citation>
    <scope>IDENTIFICATION</scope>
    <source>
        <tissue evidence="13">Gonads</tissue>
    </source>
</reference>
<sequence length="585" mass="65225">MGRSDSLVDSVEEKKRRTWGGQLEFIISCAAVGLGAVWRFPYLCYRNGGGAFLIPYCVSWALIILPLYFMELCFGQFASLGPIAVWKINPLFKGIGYGMVVTCWFLTLYYSVLIGYCIHYFFASMTAILPWSTCGNAWNTEDCLVVGGGTPTDATNLTIRTTLLNTTDNTEITVTSPSEEYFYRKVLEMTDGIENSGGLKWDLVLCHLLAWVIVSLVLIKGVKSMGKAIYFTAIFPHIIMAVLLVRGALLEGSAEGIKYYLTPDFKRLLHSEVWGDAVTHNFYSLSISLGGLVMMSSHNKFHHNCFRDAFVCSLVNCGTNVYAGFVIFSVLGYMAHISGKEVAEVASQGPGLAFIVYPEAISQLPLPTLWAILFFFMMALLGFSVQFAMVETVLGSIMDEYAHILRSQKWREIMARAVGCGVCFLLGLPMCARGGHYLLDLMDHSVGGFPLLFISLLELIVLQWVYGWSRFSEDVKIMLGKKPGIYFRIMWRYITPLLLLAVIVFKFVQLQTHNHEVNPLPVWAQVLGWMIQLIPIALIPALFLGRYCYDGGFKALKKAGSPQADWGPARAKNRAGTIYDTDSKA</sequence>
<dbReference type="GO" id="GO:0089718">
    <property type="term" value="P:amino acid import across plasma membrane"/>
    <property type="evidence" value="ECO:0007669"/>
    <property type="project" value="TreeGrafter"/>
</dbReference>